<evidence type="ECO:0000313" key="9">
    <source>
        <dbReference type="Proteomes" id="UP001589844"/>
    </source>
</evidence>
<feature type="transmembrane region" description="Helical" evidence="6">
    <location>
        <begin position="73"/>
        <end position="92"/>
    </location>
</feature>
<keyword evidence="5 6" id="KW-0472">Membrane</keyword>
<evidence type="ECO:0000259" key="7">
    <source>
        <dbReference type="Pfam" id="PF06271"/>
    </source>
</evidence>
<dbReference type="InterPro" id="IPR051791">
    <property type="entry name" value="Pra-immunoreactive"/>
</dbReference>
<keyword evidence="9" id="KW-1185">Reference proteome</keyword>
<organism evidence="8 9">
    <name type="scientific">Undibacterium danionis</name>
    <dbReference type="NCBI Taxonomy" id="1812100"/>
    <lineage>
        <taxon>Bacteria</taxon>
        <taxon>Pseudomonadati</taxon>
        <taxon>Pseudomonadota</taxon>
        <taxon>Betaproteobacteria</taxon>
        <taxon>Burkholderiales</taxon>
        <taxon>Oxalobacteraceae</taxon>
        <taxon>Undibacterium</taxon>
    </lineage>
</organism>
<evidence type="ECO:0000256" key="3">
    <source>
        <dbReference type="ARBA" id="ARBA00022692"/>
    </source>
</evidence>
<protein>
    <submittedName>
        <fullName evidence="8">RDD family protein</fullName>
    </submittedName>
</protein>
<evidence type="ECO:0000256" key="6">
    <source>
        <dbReference type="SAM" id="Phobius"/>
    </source>
</evidence>
<proteinExistence type="predicted"/>
<evidence type="ECO:0000256" key="2">
    <source>
        <dbReference type="ARBA" id="ARBA00022475"/>
    </source>
</evidence>
<keyword evidence="2" id="KW-1003">Cell membrane</keyword>
<comment type="subcellular location">
    <subcellularLocation>
        <location evidence="1">Cell membrane</location>
        <topology evidence="1">Multi-pass membrane protein</topology>
    </subcellularLocation>
</comment>
<dbReference type="PANTHER" id="PTHR36115:SF4">
    <property type="entry name" value="MEMBRANE PROTEIN"/>
    <property type="match status" value="1"/>
</dbReference>
<keyword evidence="3 6" id="KW-0812">Transmembrane</keyword>
<evidence type="ECO:0000313" key="8">
    <source>
        <dbReference type="EMBL" id="MFC0351118.1"/>
    </source>
</evidence>
<dbReference type="InterPro" id="IPR010432">
    <property type="entry name" value="RDD"/>
</dbReference>
<feature type="transmembrane region" description="Helical" evidence="6">
    <location>
        <begin position="42"/>
        <end position="61"/>
    </location>
</feature>
<dbReference type="Proteomes" id="UP001589844">
    <property type="component" value="Unassembled WGS sequence"/>
</dbReference>
<evidence type="ECO:0000256" key="5">
    <source>
        <dbReference type="ARBA" id="ARBA00023136"/>
    </source>
</evidence>
<accession>A0ABV6IH16</accession>
<dbReference type="Pfam" id="PF06271">
    <property type="entry name" value="RDD"/>
    <property type="match status" value="1"/>
</dbReference>
<dbReference type="PANTHER" id="PTHR36115">
    <property type="entry name" value="PROLINE-RICH ANTIGEN HOMOLOG-RELATED"/>
    <property type="match status" value="1"/>
</dbReference>
<evidence type="ECO:0000256" key="1">
    <source>
        <dbReference type="ARBA" id="ARBA00004651"/>
    </source>
</evidence>
<dbReference type="RefSeq" id="WP_390213708.1">
    <property type="nucleotide sequence ID" value="NZ_JBHLXJ010000016.1"/>
</dbReference>
<gene>
    <name evidence="8" type="ORF">ACFFJH_14970</name>
</gene>
<keyword evidence="4 6" id="KW-1133">Transmembrane helix</keyword>
<sequence length="158" mass="17506">MDQTQNPYSPPTAEVLLPEGAVTGKLNLAGNGRRFGTLVVDYLGYLLLAFIVGVVVAIVFGEDGVRAMEKTPDLVLGVPILFLYFGFFEFLWGRTPGKLLFGTRVVNEEGGRVSFGQVLGRTACRFIPFEAFSFLFAERGWHDSISRTRVVIHSKPYL</sequence>
<reference evidence="8 9" key="1">
    <citation type="submission" date="2024-09" db="EMBL/GenBank/DDBJ databases">
        <authorList>
            <person name="Sun Q."/>
            <person name="Mori K."/>
        </authorList>
    </citation>
    <scope>NUCLEOTIDE SEQUENCE [LARGE SCALE GENOMIC DNA]</scope>
    <source>
        <strain evidence="8 9">CCM 8677</strain>
    </source>
</reference>
<feature type="domain" description="RDD" evidence="7">
    <location>
        <begin position="29"/>
        <end position="136"/>
    </location>
</feature>
<comment type="caution">
    <text evidence="8">The sequence shown here is derived from an EMBL/GenBank/DDBJ whole genome shotgun (WGS) entry which is preliminary data.</text>
</comment>
<evidence type="ECO:0000256" key="4">
    <source>
        <dbReference type="ARBA" id="ARBA00022989"/>
    </source>
</evidence>
<name>A0ABV6IH16_9BURK</name>
<dbReference type="EMBL" id="JBHLXJ010000016">
    <property type="protein sequence ID" value="MFC0351118.1"/>
    <property type="molecule type" value="Genomic_DNA"/>
</dbReference>